<dbReference type="Proteomes" id="UP000054928">
    <property type="component" value="Unassembled WGS sequence"/>
</dbReference>
<reference evidence="2" key="1">
    <citation type="submission" date="2014-09" db="EMBL/GenBank/DDBJ databases">
        <authorList>
            <person name="Sharma Rahul"/>
            <person name="Thines Marco"/>
        </authorList>
    </citation>
    <scope>NUCLEOTIDE SEQUENCE [LARGE SCALE GENOMIC DNA]</scope>
</reference>
<organism evidence="1 2">
    <name type="scientific">Plasmopara halstedii</name>
    <name type="common">Downy mildew of sunflower</name>
    <dbReference type="NCBI Taxonomy" id="4781"/>
    <lineage>
        <taxon>Eukaryota</taxon>
        <taxon>Sar</taxon>
        <taxon>Stramenopiles</taxon>
        <taxon>Oomycota</taxon>
        <taxon>Peronosporomycetes</taxon>
        <taxon>Peronosporales</taxon>
        <taxon>Peronosporaceae</taxon>
        <taxon>Plasmopara</taxon>
    </lineage>
</organism>
<keyword evidence="2" id="KW-1185">Reference proteome</keyword>
<accession>A0A0P1A6B4</accession>
<evidence type="ECO:0000313" key="1">
    <source>
        <dbReference type="EMBL" id="CEG35959.1"/>
    </source>
</evidence>
<dbReference type="RefSeq" id="XP_024572328.1">
    <property type="nucleotide sequence ID" value="XM_024729969.1"/>
</dbReference>
<evidence type="ECO:0000313" key="2">
    <source>
        <dbReference type="Proteomes" id="UP000054928"/>
    </source>
</evidence>
<protein>
    <submittedName>
        <fullName evidence="1">Uncharacterized protein</fullName>
    </submittedName>
</protein>
<name>A0A0P1A6B4_PLAHL</name>
<dbReference type="EMBL" id="CCYD01000109">
    <property type="protein sequence ID" value="CEG35959.1"/>
    <property type="molecule type" value="Genomic_DNA"/>
</dbReference>
<dbReference type="GeneID" id="36395337"/>
<proteinExistence type="predicted"/>
<sequence>MELISSLSSNKADDDESHTVRALGLSLLNARRFSPNGQCAAGSDARHCQYALIETLIKTFNGVFRTGISG</sequence>
<dbReference type="AlphaFoldDB" id="A0A0P1A6B4"/>